<comment type="caution">
    <text evidence="4">The sequence shown here is derived from an EMBL/GenBank/DDBJ whole genome shotgun (WGS) entry which is preliminary data.</text>
</comment>
<dbReference type="SUPFAM" id="SSF54001">
    <property type="entry name" value="Cysteine proteinases"/>
    <property type="match status" value="1"/>
</dbReference>
<evidence type="ECO:0000259" key="2">
    <source>
        <dbReference type="Pfam" id="PF01841"/>
    </source>
</evidence>
<dbReference type="Gene3D" id="2.60.40.3140">
    <property type="match status" value="1"/>
</dbReference>
<accession>A0ABX0X7Q2</accession>
<dbReference type="Pfam" id="PF12969">
    <property type="entry name" value="DUF3857"/>
    <property type="match status" value="1"/>
</dbReference>
<dbReference type="InterPro" id="IPR038765">
    <property type="entry name" value="Papain-like_cys_pep_sf"/>
</dbReference>
<evidence type="ECO:0000259" key="3">
    <source>
        <dbReference type="Pfam" id="PF12969"/>
    </source>
</evidence>
<proteinExistence type="predicted"/>
<feature type="domain" description="DUF3857" evidence="3">
    <location>
        <begin position="72"/>
        <end position="205"/>
    </location>
</feature>
<evidence type="ECO:0000313" key="5">
    <source>
        <dbReference type="Proteomes" id="UP000770785"/>
    </source>
</evidence>
<dbReference type="Proteomes" id="UP000770785">
    <property type="component" value="Unassembled WGS sequence"/>
</dbReference>
<evidence type="ECO:0000256" key="1">
    <source>
        <dbReference type="SAM" id="SignalP"/>
    </source>
</evidence>
<sequence>MKISLLLCAGLFLLCPQALFAQSREPLEVEFGRLAPGEMELLPTGRDSAADAYFLFDREEVEFQRGESLQMIRRVHRRTKLIRESSFDRADVELIYWSEHQDIKQVEAAVHPPGGGVIVLKNADIIEEKLDDDRRVVKFTFPQVAEGAIIEYRYQLTDKYVTVPPAFYFQSDIPIRYTEYTSIIPDFLQYVNLGNATNFTVKKEKDRDGASINASAYRNIRQRLHETTQAYYDVPAYQHQPYVNNFKDFVPHIRYQLQIYRFPDGRIEKVFSDWPETASDMHDWPTFGKAYRSKSLSNAVWKEAAMKVAGLTTEREKAEALYDFVTAKVAWDGDYDYTCDNTPNKVFAAGSGDSGELSLTLLALLNRADIEAQPALVALRGNGSPIQVYPIMSQFQHVIIVAQLDGVETFIDPNDGFRPVGLPRAVALNHHAMVIEKGNPHWVDLTVPPATQTVVANMIIGDDGLADVDITSRLESYFAYEGRAAIEGLEEEDEFPVASEIINRFSEAAVVNRSLRDEDKKNGALNFTLKMSVPIGESLNDYLYLQPVLMTMLDGELKDTDRRLYPVDFAYPWLKRYVSNITIPEGYAVEELPVSTRITSEDESISCLFTTADDGAGHVSVNMTVKMLRTLFQPDEYEVLREMFVKIIEMQETTIVLKKAK</sequence>
<reference evidence="4 5" key="1">
    <citation type="submission" date="2020-03" db="EMBL/GenBank/DDBJ databases">
        <title>Genomic Encyclopedia of Type Strains, Phase IV (KMG-IV): sequencing the most valuable type-strain genomes for metagenomic binning, comparative biology and taxonomic classification.</title>
        <authorList>
            <person name="Goeker M."/>
        </authorList>
    </citation>
    <scope>NUCLEOTIDE SEQUENCE [LARGE SCALE GENOMIC DNA]</scope>
    <source>
        <strain evidence="4 5">DSM 105096</strain>
    </source>
</reference>
<dbReference type="InterPro" id="IPR002931">
    <property type="entry name" value="Transglutaminase-like"/>
</dbReference>
<dbReference type="Gene3D" id="3.10.620.30">
    <property type="match status" value="1"/>
</dbReference>
<gene>
    <name evidence="4" type="ORF">GGR27_000514</name>
</gene>
<dbReference type="Gene3D" id="2.60.120.1130">
    <property type="match status" value="1"/>
</dbReference>
<name>A0ABX0X7Q2_9BACT</name>
<dbReference type="Pfam" id="PF01841">
    <property type="entry name" value="Transglut_core"/>
    <property type="match status" value="1"/>
</dbReference>
<feature type="chain" id="PRO_5047504755" evidence="1">
    <location>
        <begin position="22"/>
        <end position="661"/>
    </location>
</feature>
<evidence type="ECO:0000313" key="4">
    <source>
        <dbReference type="EMBL" id="NJC25033.1"/>
    </source>
</evidence>
<feature type="domain" description="Transglutaminase-like" evidence="2">
    <location>
        <begin position="307"/>
        <end position="382"/>
    </location>
</feature>
<organism evidence="4 5">
    <name type="scientific">Neolewinella antarctica</name>
    <dbReference type="NCBI Taxonomy" id="442734"/>
    <lineage>
        <taxon>Bacteria</taxon>
        <taxon>Pseudomonadati</taxon>
        <taxon>Bacteroidota</taxon>
        <taxon>Saprospiria</taxon>
        <taxon>Saprospirales</taxon>
        <taxon>Lewinellaceae</taxon>
        <taxon>Neolewinella</taxon>
    </lineage>
</organism>
<feature type="signal peptide" evidence="1">
    <location>
        <begin position="1"/>
        <end position="21"/>
    </location>
</feature>
<dbReference type="EMBL" id="JAATJH010000001">
    <property type="protein sequence ID" value="NJC25033.1"/>
    <property type="molecule type" value="Genomic_DNA"/>
</dbReference>
<keyword evidence="1" id="KW-0732">Signal</keyword>
<dbReference type="RefSeq" id="WP_168035811.1">
    <property type="nucleotide sequence ID" value="NZ_JAATJH010000001.1"/>
</dbReference>
<protein>
    <submittedName>
        <fullName evidence="4">Transglutaminase-like putative cysteine protease</fullName>
    </submittedName>
</protein>
<dbReference type="InterPro" id="IPR024618">
    <property type="entry name" value="DUF3857"/>
</dbReference>
<keyword evidence="5" id="KW-1185">Reference proteome</keyword>